<evidence type="ECO:0000256" key="1">
    <source>
        <dbReference type="SAM" id="MobiDB-lite"/>
    </source>
</evidence>
<gene>
    <name evidence="3" type="ORF">COY31_01575</name>
</gene>
<protein>
    <submittedName>
        <fullName evidence="3">Uncharacterized protein</fullName>
    </submittedName>
</protein>
<feature type="compositionally biased region" description="Basic and acidic residues" evidence="1">
    <location>
        <begin position="104"/>
        <end position="117"/>
    </location>
</feature>
<organism evidence="3 4">
    <name type="scientific">Candidatus Wolfebacteria bacterium CG_4_10_14_0_2_um_filter_39_18</name>
    <dbReference type="NCBI Taxonomy" id="1975061"/>
    <lineage>
        <taxon>Bacteria</taxon>
        <taxon>Candidatus Wolfeibacteriota</taxon>
    </lineage>
</organism>
<evidence type="ECO:0000313" key="4">
    <source>
        <dbReference type="Proteomes" id="UP000230553"/>
    </source>
</evidence>
<dbReference type="EMBL" id="PFNM01000031">
    <property type="protein sequence ID" value="PIZ44881.1"/>
    <property type="molecule type" value="Genomic_DNA"/>
</dbReference>
<evidence type="ECO:0000256" key="2">
    <source>
        <dbReference type="SAM" id="Phobius"/>
    </source>
</evidence>
<dbReference type="AlphaFoldDB" id="A0A2M7TFY5"/>
<sequence length="117" mass="13452">MYNFLLQIVIMAGLGIMIYLIARSAPRVGDDIAHDIGGRISKLDRIFSHAQFEKLDAIFNNLVEKGLRKLKLLLMKLDNLTNKYLDRVKSYKNNNGKNGIEKPNLFEKEKEEGNEKE</sequence>
<reference evidence="4" key="1">
    <citation type="submission" date="2017-09" db="EMBL/GenBank/DDBJ databases">
        <title>Depth-based differentiation of microbial function through sediment-hosted aquifers and enrichment of novel symbionts in the deep terrestrial subsurface.</title>
        <authorList>
            <person name="Probst A.J."/>
            <person name="Ladd B."/>
            <person name="Jarett J.K."/>
            <person name="Geller-Mcgrath D.E."/>
            <person name="Sieber C.M.K."/>
            <person name="Emerson J.B."/>
            <person name="Anantharaman K."/>
            <person name="Thomas B.C."/>
            <person name="Malmstrom R."/>
            <person name="Stieglmeier M."/>
            <person name="Klingl A."/>
            <person name="Woyke T."/>
            <person name="Ryan C.M."/>
            <person name="Banfield J.F."/>
        </authorList>
    </citation>
    <scope>NUCLEOTIDE SEQUENCE [LARGE SCALE GENOMIC DNA]</scope>
</reference>
<accession>A0A2M7TFY5</accession>
<proteinExistence type="predicted"/>
<keyword evidence="2" id="KW-1133">Transmembrane helix</keyword>
<evidence type="ECO:0000313" key="3">
    <source>
        <dbReference type="EMBL" id="PIZ44881.1"/>
    </source>
</evidence>
<keyword evidence="2" id="KW-0472">Membrane</keyword>
<feature type="region of interest" description="Disordered" evidence="1">
    <location>
        <begin position="91"/>
        <end position="117"/>
    </location>
</feature>
<feature type="transmembrane region" description="Helical" evidence="2">
    <location>
        <begin position="6"/>
        <end position="22"/>
    </location>
</feature>
<dbReference type="Proteomes" id="UP000230553">
    <property type="component" value="Unassembled WGS sequence"/>
</dbReference>
<keyword evidence="2" id="KW-0812">Transmembrane</keyword>
<comment type="caution">
    <text evidence="3">The sequence shown here is derived from an EMBL/GenBank/DDBJ whole genome shotgun (WGS) entry which is preliminary data.</text>
</comment>
<name>A0A2M7TFY5_9BACT</name>